<evidence type="ECO:0000256" key="1">
    <source>
        <dbReference type="SAM" id="MobiDB-lite"/>
    </source>
</evidence>
<keyword evidence="3" id="KW-1185">Reference proteome</keyword>
<sequence>MPRKKGQWRALNLGGFAQSKKRIREADEASGDESPTNDEENGDVESMLTELSDISENQDVPRHESGKDLLAWLAIGKEKLWSLREKFRSQPQKD</sequence>
<organism evidence="2 3">
    <name type="scientific">Marasmius crinis-equi</name>
    <dbReference type="NCBI Taxonomy" id="585013"/>
    <lineage>
        <taxon>Eukaryota</taxon>
        <taxon>Fungi</taxon>
        <taxon>Dikarya</taxon>
        <taxon>Basidiomycota</taxon>
        <taxon>Agaricomycotina</taxon>
        <taxon>Agaricomycetes</taxon>
        <taxon>Agaricomycetidae</taxon>
        <taxon>Agaricales</taxon>
        <taxon>Marasmiineae</taxon>
        <taxon>Marasmiaceae</taxon>
        <taxon>Marasmius</taxon>
    </lineage>
</organism>
<name>A0ABR3F8Y3_9AGAR</name>
<evidence type="ECO:0000313" key="3">
    <source>
        <dbReference type="Proteomes" id="UP001465976"/>
    </source>
</evidence>
<dbReference type="Proteomes" id="UP001465976">
    <property type="component" value="Unassembled WGS sequence"/>
</dbReference>
<feature type="region of interest" description="Disordered" evidence="1">
    <location>
        <begin position="19"/>
        <end position="63"/>
    </location>
</feature>
<dbReference type="EMBL" id="JBAHYK010000721">
    <property type="protein sequence ID" value="KAL0571754.1"/>
    <property type="molecule type" value="Genomic_DNA"/>
</dbReference>
<gene>
    <name evidence="2" type="ORF">V5O48_010212</name>
</gene>
<comment type="caution">
    <text evidence="2">The sequence shown here is derived from an EMBL/GenBank/DDBJ whole genome shotgun (WGS) entry which is preliminary data.</text>
</comment>
<protein>
    <submittedName>
        <fullName evidence="2">Uncharacterized protein</fullName>
    </submittedName>
</protein>
<reference evidence="2 3" key="1">
    <citation type="submission" date="2024-02" db="EMBL/GenBank/DDBJ databases">
        <title>A draft genome for the cacao thread blight pathogen Marasmius crinis-equi.</title>
        <authorList>
            <person name="Cohen S.P."/>
            <person name="Baruah I.K."/>
            <person name="Amoako-Attah I."/>
            <person name="Bukari Y."/>
            <person name="Meinhardt L.W."/>
            <person name="Bailey B.A."/>
        </authorList>
    </citation>
    <scope>NUCLEOTIDE SEQUENCE [LARGE SCALE GENOMIC DNA]</scope>
    <source>
        <strain evidence="2 3">GH-76</strain>
    </source>
</reference>
<feature type="compositionally biased region" description="Acidic residues" evidence="1">
    <location>
        <begin position="28"/>
        <end position="43"/>
    </location>
</feature>
<evidence type="ECO:0000313" key="2">
    <source>
        <dbReference type="EMBL" id="KAL0571754.1"/>
    </source>
</evidence>
<proteinExistence type="predicted"/>
<accession>A0ABR3F8Y3</accession>